<evidence type="ECO:0000313" key="16">
    <source>
        <dbReference type="Proteomes" id="UP000190831"/>
    </source>
</evidence>
<feature type="region of interest" description="Disordered" evidence="11">
    <location>
        <begin position="594"/>
        <end position="615"/>
    </location>
</feature>
<dbReference type="PIRSF" id="PIRSF036603">
    <property type="entry name" value="DPol_eta"/>
    <property type="match status" value="1"/>
</dbReference>
<evidence type="ECO:0000256" key="2">
    <source>
        <dbReference type="ARBA" id="ARBA00022679"/>
    </source>
</evidence>
<dbReference type="Gene3D" id="1.10.150.20">
    <property type="entry name" value="5' to 3' exonuclease, C-terminal subdomain"/>
    <property type="match status" value="1"/>
</dbReference>
<dbReference type="GO" id="GO:0009314">
    <property type="term" value="P:response to radiation"/>
    <property type="evidence" value="ECO:0007669"/>
    <property type="project" value="TreeGrafter"/>
</dbReference>
<dbReference type="GO" id="GO:0003684">
    <property type="term" value="F:damaged DNA binding"/>
    <property type="evidence" value="ECO:0007669"/>
    <property type="project" value="InterPro"/>
</dbReference>
<dbReference type="InterPro" id="IPR017961">
    <property type="entry name" value="DNA_pol_Y-fam_little_finger"/>
</dbReference>
<evidence type="ECO:0000256" key="8">
    <source>
        <dbReference type="ARBA" id="ARBA00023242"/>
    </source>
</evidence>
<dbReference type="InterPro" id="IPR043502">
    <property type="entry name" value="DNA/RNA_pol_sf"/>
</dbReference>
<evidence type="ECO:0000256" key="4">
    <source>
        <dbReference type="ARBA" id="ARBA00022763"/>
    </source>
</evidence>
<reference evidence="16" key="1">
    <citation type="submission" date="2016-03" db="EMBL/GenBank/DDBJ databases">
        <authorList>
            <person name="Devillers H."/>
        </authorList>
    </citation>
    <scope>NUCLEOTIDE SEQUENCE [LARGE SCALE GENOMIC DNA]</scope>
</reference>
<keyword evidence="8" id="KW-0539">Nucleus</keyword>
<evidence type="ECO:0000256" key="11">
    <source>
        <dbReference type="SAM" id="MobiDB-lite"/>
    </source>
</evidence>
<dbReference type="InterPro" id="IPR001126">
    <property type="entry name" value="UmuC"/>
</dbReference>
<dbReference type="EMBL" id="LT598490">
    <property type="protein sequence ID" value="SCW02828.1"/>
    <property type="molecule type" value="Genomic_DNA"/>
</dbReference>
<dbReference type="Pfam" id="PF18439">
    <property type="entry name" value="zf_UBZ"/>
    <property type="match status" value="1"/>
</dbReference>
<dbReference type="FunFam" id="3.40.1170.60:FF:000008">
    <property type="entry name" value="DNA polymerase eta subunit"/>
    <property type="match status" value="1"/>
</dbReference>
<evidence type="ECO:0000256" key="3">
    <source>
        <dbReference type="ARBA" id="ARBA00022723"/>
    </source>
</evidence>
<evidence type="ECO:0000256" key="7">
    <source>
        <dbReference type="ARBA" id="ARBA00023204"/>
    </source>
</evidence>
<comment type="subcellular location">
    <subcellularLocation>
        <location evidence="1">Nucleus</location>
    </subcellularLocation>
</comment>
<keyword evidence="2" id="KW-0808">Transferase</keyword>
<keyword evidence="3" id="KW-0479">Metal-binding</keyword>
<sequence length="622" mass="71572">MSKYKWRDLVDINSKTRSHLSALSCIAHIDANAFFAQVEQIRCHYTKDDPVVCVQWSSIIAVSYAARKYGITRMDSIGDALKKCDKLVPIHTAVFRKGEDFWQYHDGCGSWVDDEDKKLTPENFKVSLDPYRRESRKILKVFNEWCDVVEKASVDEVFLDLGRCCFSMLMFDESVHSFNEIRRVFKEGEYDLDLYLPPVPRNLDIQFDGNVYNPEKRSLFEDWDDVIFCLASILTNRIRSNIEEVLGYTTSCGIARTKSISKLASNFKKPAAQTIIKNSCIEDFLDNEKFEITSFWSMGGITGQELSQLLNLPKEKTIKYIRDSWPTTSDELKGFIDTKLREMGKDRDKYHTIDETQTQAIADKLFQLVRGEYRLSVNAKPMVKSMMSNKNLRGNSCKNFKDCIAWLEVFSGELDGRIRELEQEYNRLFIPKTIAISVRGHKFQKHAKSSSLMFTGSHIHSKDFLEAGSRLTQELDMKFGKDSGYYPLTNLNMSISNFEILEKGKTIVDMFGRQAQVTKKVEPGNFSSVESVTAENKESLFLCQPCDLSFSSEEQLREHADYHYALKLSESLNGANEDSKNLSYGERRLLFSKRKRPACSSSKNDSKRVKSTPQSDIYKFFK</sequence>
<dbReference type="OMA" id="QVEQIRC"/>
<keyword evidence="5 10" id="KW-0863">Zinc-finger</keyword>
<feature type="domain" description="UBZ3-type" evidence="14">
    <location>
        <begin position="536"/>
        <end position="571"/>
    </location>
</feature>
<gene>
    <name evidence="15" type="ORF">LAFE_0F15170G</name>
</gene>
<dbReference type="InterPro" id="IPR013087">
    <property type="entry name" value="Znf_C2H2_type"/>
</dbReference>
<dbReference type="SUPFAM" id="SSF100879">
    <property type="entry name" value="Lesion bypass DNA polymerase (Y-family), little finger domain"/>
    <property type="match status" value="1"/>
</dbReference>
<feature type="domain" description="UmuC" evidence="13">
    <location>
        <begin position="26"/>
        <end position="299"/>
    </location>
</feature>
<dbReference type="Gene3D" id="3.30.1490.100">
    <property type="entry name" value="DNA polymerase, Y-family, little finger domain"/>
    <property type="match status" value="1"/>
</dbReference>
<dbReference type="OrthoDB" id="5723at2759"/>
<evidence type="ECO:0000259" key="14">
    <source>
        <dbReference type="PROSITE" id="PS51907"/>
    </source>
</evidence>
<dbReference type="Proteomes" id="UP000190831">
    <property type="component" value="Chromosome F"/>
</dbReference>
<evidence type="ECO:0000259" key="12">
    <source>
        <dbReference type="PROSITE" id="PS50157"/>
    </source>
</evidence>
<dbReference type="GO" id="GO:0008270">
    <property type="term" value="F:zinc ion binding"/>
    <property type="evidence" value="ECO:0007669"/>
    <property type="project" value="UniProtKB-KW"/>
</dbReference>
<keyword evidence="16" id="KW-1185">Reference proteome</keyword>
<evidence type="ECO:0000259" key="13">
    <source>
        <dbReference type="PROSITE" id="PS50173"/>
    </source>
</evidence>
<dbReference type="PROSITE" id="PS50173">
    <property type="entry name" value="UMUC"/>
    <property type="match status" value="1"/>
</dbReference>
<name>A0A1G4MG76_LACFM</name>
<protein>
    <recommendedName>
        <fullName evidence="9">DNA polymerase eta</fullName>
    </recommendedName>
</protein>
<dbReference type="PANTHER" id="PTHR45873:SF1">
    <property type="entry name" value="DNA POLYMERASE ETA"/>
    <property type="match status" value="1"/>
</dbReference>
<evidence type="ECO:0000256" key="1">
    <source>
        <dbReference type="ARBA" id="ARBA00004123"/>
    </source>
</evidence>
<dbReference type="SUPFAM" id="SSF56672">
    <property type="entry name" value="DNA/RNA polymerases"/>
    <property type="match status" value="1"/>
</dbReference>
<dbReference type="PANTHER" id="PTHR45873">
    <property type="entry name" value="DNA POLYMERASE ETA"/>
    <property type="match status" value="1"/>
</dbReference>
<organism evidence="15 16">
    <name type="scientific">Lachancea fermentati</name>
    <name type="common">Zygosaccharomyces fermentati</name>
    <dbReference type="NCBI Taxonomy" id="4955"/>
    <lineage>
        <taxon>Eukaryota</taxon>
        <taxon>Fungi</taxon>
        <taxon>Dikarya</taxon>
        <taxon>Ascomycota</taxon>
        <taxon>Saccharomycotina</taxon>
        <taxon>Saccharomycetes</taxon>
        <taxon>Saccharomycetales</taxon>
        <taxon>Saccharomycetaceae</taxon>
        <taxon>Lachancea</taxon>
    </lineage>
</organism>
<evidence type="ECO:0000256" key="9">
    <source>
        <dbReference type="ARBA" id="ARBA00044975"/>
    </source>
</evidence>
<evidence type="ECO:0000256" key="6">
    <source>
        <dbReference type="ARBA" id="ARBA00022833"/>
    </source>
</evidence>
<dbReference type="GO" id="GO:0042276">
    <property type="term" value="P:error-prone translesion synthesis"/>
    <property type="evidence" value="ECO:0007669"/>
    <property type="project" value="TreeGrafter"/>
</dbReference>
<dbReference type="AlphaFoldDB" id="A0A1G4MG76"/>
<dbReference type="STRING" id="4955.A0A1G4MG76"/>
<dbReference type="Gene3D" id="3.40.1170.60">
    <property type="match status" value="1"/>
</dbReference>
<dbReference type="PROSITE" id="PS50157">
    <property type="entry name" value="ZINC_FINGER_C2H2_2"/>
    <property type="match status" value="1"/>
</dbReference>
<dbReference type="GO" id="GO:0005657">
    <property type="term" value="C:replication fork"/>
    <property type="evidence" value="ECO:0007669"/>
    <property type="project" value="UniProtKB-ARBA"/>
</dbReference>
<accession>A0A1G4MG76</accession>
<dbReference type="PROSITE" id="PS51907">
    <property type="entry name" value="ZF_UBZ3"/>
    <property type="match status" value="1"/>
</dbReference>
<proteinExistence type="predicted"/>
<dbReference type="GO" id="GO:0005634">
    <property type="term" value="C:nucleus"/>
    <property type="evidence" value="ECO:0007669"/>
    <property type="project" value="UniProtKB-SubCell"/>
</dbReference>
<dbReference type="GO" id="GO:0070987">
    <property type="term" value="P:error-free translesion synthesis"/>
    <property type="evidence" value="ECO:0007669"/>
    <property type="project" value="UniProtKB-ARBA"/>
</dbReference>
<evidence type="ECO:0000256" key="5">
    <source>
        <dbReference type="ARBA" id="ARBA00022771"/>
    </source>
</evidence>
<keyword evidence="4" id="KW-0227">DNA damage</keyword>
<evidence type="ECO:0000313" key="15">
    <source>
        <dbReference type="EMBL" id="SCW02828.1"/>
    </source>
</evidence>
<dbReference type="GO" id="GO:0007064">
    <property type="term" value="P:mitotic sister chromatid cohesion"/>
    <property type="evidence" value="ECO:0007669"/>
    <property type="project" value="UniProtKB-ARBA"/>
</dbReference>
<dbReference type="GO" id="GO:0003887">
    <property type="term" value="F:DNA-directed DNA polymerase activity"/>
    <property type="evidence" value="ECO:0007669"/>
    <property type="project" value="TreeGrafter"/>
</dbReference>
<dbReference type="InterPro" id="IPR041298">
    <property type="entry name" value="UBZ3"/>
</dbReference>
<keyword evidence="6" id="KW-0862">Zinc</keyword>
<dbReference type="InterPro" id="IPR052230">
    <property type="entry name" value="DNA_polymerase_eta"/>
</dbReference>
<feature type="domain" description="C2H2-type" evidence="12">
    <location>
        <begin position="541"/>
        <end position="568"/>
    </location>
</feature>
<dbReference type="Gene3D" id="3.30.70.270">
    <property type="match status" value="1"/>
</dbReference>
<dbReference type="PROSITE" id="PS00028">
    <property type="entry name" value="ZINC_FINGER_C2H2_1"/>
    <property type="match status" value="1"/>
</dbReference>
<dbReference type="GO" id="GO:0006281">
    <property type="term" value="P:DNA repair"/>
    <property type="evidence" value="ECO:0007669"/>
    <property type="project" value="UniProtKB-KW"/>
</dbReference>
<dbReference type="Pfam" id="PF00817">
    <property type="entry name" value="IMS"/>
    <property type="match status" value="1"/>
</dbReference>
<dbReference type="InterPro" id="IPR043128">
    <property type="entry name" value="Rev_trsase/Diguanyl_cyclase"/>
</dbReference>
<keyword evidence="7" id="KW-0234">DNA repair</keyword>
<evidence type="ECO:0000256" key="10">
    <source>
        <dbReference type="PROSITE-ProRule" id="PRU00042"/>
    </source>
</evidence>
<dbReference type="Pfam" id="PF11799">
    <property type="entry name" value="IMS_C"/>
    <property type="match status" value="1"/>
</dbReference>
<dbReference type="InterPro" id="IPR036775">
    <property type="entry name" value="DNA_pol_Y-fam_lit_finger_sf"/>
</dbReference>
<dbReference type="GO" id="GO:0035861">
    <property type="term" value="C:site of double-strand break"/>
    <property type="evidence" value="ECO:0007669"/>
    <property type="project" value="TreeGrafter"/>
</dbReference>